<evidence type="ECO:0000256" key="3">
    <source>
        <dbReference type="ARBA" id="ARBA00022597"/>
    </source>
</evidence>
<dbReference type="PANTHER" id="PTHR45008">
    <property type="entry name" value="PTS SYSTEM GLUCOSE-SPECIFIC EIIA COMPONENT"/>
    <property type="match status" value="1"/>
</dbReference>
<dbReference type="PANTHER" id="PTHR45008:SF1">
    <property type="entry name" value="PTS SYSTEM GLUCOSE-SPECIFIC EIIA COMPONENT"/>
    <property type="match status" value="1"/>
</dbReference>
<accession>A0A645GLG9</accession>
<dbReference type="AlphaFoldDB" id="A0A645GLG9"/>
<comment type="subcellular location">
    <subcellularLocation>
        <location evidence="1">Cytoplasm</location>
    </subcellularLocation>
</comment>
<protein>
    <recommendedName>
        <fullName evidence="7">PTS EIIA type-1 domain-containing protein</fullName>
    </recommendedName>
</protein>
<keyword evidence="3" id="KW-0762">Sugar transport</keyword>
<organism evidence="8">
    <name type="scientific">bioreactor metagenome</name>
    <dbReference type="NCBI Taxonomy" id="1076179"/>
    <lineage>
        <taxon>unclassified sequences</taxon>
        <taxon>metagenomes</taxon>
        <taxon>ecological metagenomes</taxon>
    </lineage>
</organism>
<keyword evidence="6" id="KW-0418">Kinase</keyword>
<dbReference type="SUPFAM" id="SSF51261">
    <property type="entry name" value="Duplicated hybrid motif"/>
    <property type="match status" value="1"/>
</dbReference>
<comment type="caution">
    <text evidence="8">The sequence shown here is derived from an EMBL/GenBank/DDBJ whole genome shotgun (WGS) entry which is preliminary data.</text>
</comment>
<reference evidence="8" key="1">
    <citation type="submission" date="2019-08" db="EMBL/GenBank/DDBJ databases">
        <authorList>
            <person name="Kucharzyk K."/>
            <person name="Murdoch R.W."/>
            <person name="Higgins S."/>
            <person name="Loffler F."/>
        </authorList>
    </citation>
    <scope>NUCLEOTIDE SEQUENCE</scope>
</reference>
<dbReference type="Gene3D" id="2.70.70.10">
    <property type="entry name" value="Glucose Permease (Domain IIA)"/>
    <property type="match status" value="1"/>
</dbReference>
<gene>
    <name evidence="8" type="ORF">SDC9_172186</name>
</gene>
<evidence type="ECO:0000313" key="8">
    <source>
        <dbReference type="EMBL" id="MPN24784.1"/>
    </source>
</evidence>
<sequence>MSRDFILEAPVRGTVSPLAQVPDRAFADEMLGPGIALDPTDTGTVTVGAPAAGLIRTIHPHAFVLQVSPKLAALVHLGIDTYRAGADQFKMLIEPGRYVNRMEPIIEWNIDRTVESKFAPWVVVTILGFHTDEMSLTPAVEYGDRVCPGQQILQLHCDQD</sequence>
<keyword evidence="4" id="KW-0808">Transferase</keyword>
<evidence type="ECO:0000256" key="4">
    <source>
        <dbReference type="ARBA" id="ARBA00022679"/>
    </source>
</evidence>
<proteinExistence type="predicted"/>
<evidence type="ECO:0000256" key="1">
    <source>
        <dbReference type="ARBA" id="ARBA00004496"/>
    </source>
</evidence>
<evidence type="ECO:0000259" key="7">
    <source>
        <dbReference type="PROSITE" id="PS51093"/>
    </source>
</evidence>
<dbReference type="InterPro" id="IPR001127">
    <property type="entry name" value="PTS_EIIA_1_perm"/>
</dbReference>
<dbReference type="InterPro" id="IPR011055">
    <property type="entry name" value="Dup_hybrid_motif"/>
</dbReference>
<evidence type="ECO:0000256" key="2">
    <source>
        <dbReference type="ARBA" id="ARBA00022448"/>
    </source>
</evidence>
<dbReference type="GO" id="GO:0009401">
    <property type="term" value="P:phosphoenolpyruvate-dependent sugar phosphotransferase system"/>
    <property type="evidence" value="ECO:0007669"/>
    <property type="project" value="UniProtKB-KW"/>
</dbReference>
<dbReference type="Pfam" id="PF00358">
    <property type="entry name" value="PTS_EIIA_1"/>
    <property type="match status" value="1"/>
</dbReference>
<keyword evidence="2" id="KW-0813">Transport</keyword>
<feature type="domain" description="PTS EIIA type-1" evidence="7">
    <location>
        <begin position="23"/>
        <end position="128"/>
    </location>
</feature>
<name>A0A645GLG9_9ZZZZ</name>
<dbReference type="GO" id="GO:0016301">
    <property type="term" value="F:kinase activity"/>
    <property type="evidence" value="ECO:0007669"/>
    <property type="project" value="UniProtKB-KW"/>
</dbReference>
<evidence type="ECO:0000256" key="6">
    <source>
        <dbReference type="ARBA" id="ARBA00022777"/>
    </source>
</evidence>
<dbReference type="GO" id="GO:0005737">
    <property type="term" value="C:cytoplasm"/>
    <property type="evidence" value="ECO:0007669"/>
    <property type="project" value="UniProtKB-SubCell"/>
</dbReference>
<dbReference type="PROSITE" id="PS51093">
    <property type="entry name" value="PTS_EIIA_TYPE_1"/>
    <property type="match status" value="1"/>
</dbReference>
<evidence type="ECO:0000256" key="5">
    <source>
        <dbReference type="ARBA" id="ARBA00022683"/>
    </source>
</evidence>
<dbReference type="InterPro" id="IPR050890">
    <property type="entry name" value="PTS_EIIA_component"/>
</dbReference>
<dbReference type="EMBL" id="VSSQ01073747">
    <property type="protein sequence ID" value="MPN24784.1"/>
    <property type="molecule type" value="Genomic_DNA"/>
</dbReference>
<keyword evidence="5" id="KW-0598">Phosphotransferase system</keyword>